<gene>
    <name evidence="2" type="ORF">PUN28_019407</name>
</gene>
<reference evidence="2 3" key="1">
    <citation type="submission" date="2023-03" db="EMBL/GenBank/DDBJ databases">
        <title>High recombination rates correlate with genetic variation in Cardiocondyla obscurior ants.</title>
        <authorList>
            <person name="Errbii M."/>
        </authorList>
    </citation>
    <scope>NUCLEOTIDE SEQUENCE [LARGE SCALE GENOMIC DNA]</scope>
    <source>
        <strain evidence="2">Alpha-2009</strain>
        <tissue evidence="2">Whole body</tissue>
    </source>
</reference>
<keyword evidence="1" id="KW-1133">Transmembrane helix</keyword>
<feature type="transmembrane region" description="Helical" evidence="1">
    <location>
        <begin position="82"/>
        <end position="102"/>
    </location>
</feature>
<keyword evidence="1" id="KW-0472">Membrane</keyword>
<protein>
    <submittedName>
        <fullName evidence="2">Uncharacterized protein</fullName>
    </submittedName>
</protein>
<accession>A0AAW2EBE1</accession>
<keyword evidence="1" id="KW-0812">Transmembrane</keyword>
<evidence type="ECO:0000256" key="1">
    <source>
        <dbReference type="SAM" id="Phobius"/>
    </source>
</evidence>
<proteinExistence type="predicted"/>
<sequence>MLLNSIAVEFLIQYSSFTANFLWAVELNRFGLELVGLWPKIDKVVTNSYTSDLRIYIIFVIITFISGIPLVCSLIRVRHDMILLIDNLQITLPLIIVSLKLVTMRWKRTD</sequence>
<name>A0AAW2EBE1_9HYME</name>
<comment type="caution">
    <text evidence="2">The sequence shown here is derived from an EMBL/GenBank/DDBJ whole genome shotgun (WGS) entry which is preliminary data.</text>
</comment>
<organism evidence="2 3">
    <name type="scientific">Cardiocondyla obscurior</name>
    <dbReference type="NCBI Taxonomy" id="286306"/>
    <lineage>
        <taxon>Eukaryota</taxon>
        <taxon>Metazoa</taxon>
        <taxon>Ecdysozoa</taxon>
        <taxon>Arthropoda</taxon>
        <taxon>Hexapoda</taxon>
        <taxon>Insecta</taxon>
        <taxon>Pterygota</taxon>
        <taxon>Neoptera</taxon>
        <taxon>Endopterygota</taxon>
        <taxon>Hymenoptera</taxon>
        <taxon>Apocrita</taxon>
        <taxon>Aculeata</taxon>
        <taxon>Formicoidea</taxon>
        <taxon>Formicidae</taxon>
        <taxon>Myrmicinae</taxon>
        <taxon>Cardiocondyla</taxon>
    </lineage>
</organism>
<dbReference type="EMBL" id="JADYXP020000025">
    <property type="protein sequence ID" value="KAL0100986.1"/>
    <property type="molecule type" value="Genomic_DNA"/>
</dbReference>
<dbReference type="AlphaFoldDB" id="A0AAW2EBE1"/>
<feature type="transmembrane region" description="Helical" evidence="1">
    <location>
        <begin position="55"/>
        <end position="75"/>
    </location>
</feature>
<keyword evidence="3" id="KW-1185">Reference proteome</keyword>
<dbReference type="Proteomes" id="UP001430953">
    <property type="component" value="Unassembled WGS sequence"/>
</dbReference>
<evidence type="ECO:0000313" key="3">
    <source>
        <dbReference type="Proteomes" id="UP001430953"/>
    </source>
</evidence>
<evidence type="ECO:0000313" key="2">
    <source>
        <dbReference type="EMBL" id="KAL0100986.1"/>
    </source>
</evidence>